<reference evidence="10 11" key="1">
    <citation type="submission" date="2014-06" db="EMBL/GenBank/DDBJ databases">
        <authorList>
            <person name="Swart Estienne"/>
        </authorList>
    </citation>
    <scope>NUCLEOTIDE SEQUENCE [LARGE SCALE GENOMIC DNA]</scope>
    <source>
        <strain evidence="10 11">130c</strain>
    </source>
</reference>
<dbReference type="EMBL" id="CCKQ01000572">
    <property type="protein sequence ID" value="CDW71653.1"/>
    <property type="molecule type" value="Genomic_DNA"/>
</dbReference>
<keyword evidence="5" id="KW-0862">Zinc</keyword>
<dbReference type="FunFam" id="1.20.1270.50:FF:000002">
    <property type="entry name" value="Alpha-mannosidase"/>
    <property type="match status" value="1"/>
</dbReference>
<dbReference type="GO" id="GO:0006013">
    <property type="term" value="P:mannose metabolic process"/>
    <property type="evidence" value="ECO:0007669"/>
    <property type="project" value="InterPro"/>
</dbReference>
<feature type="chain" id="PRO_5001728885" evidence="8">
    <location>
        <begin position="22"/>
        <end position="1041"/>
    </location>
</feature>
<dbReference type="GO" id="GO:0046872">
    <property type="term" value="F:metal ion binding"/>
    <property type="evidence" value="ECO:0007669"/>
    <property type="project" value="UniProtKB-KW"/>
</dbReference>
<evidence type="ECO:0000313" key="10">
    <source>
        <dbReference type="EMBL" id="CDW71653.1"/>
    </source>
</evidence>
<dbReference type="GO" id="GO:0030246">
    <property type="term" value="F:carbohydrate binding"/>
    <property type="evidence" value="ECO:0007669"/>
    <property type="project" value="InterPro"/>
</dbReference>
<dbReference type="InterPro" id="IPR027291">
    <property type="entry name" value="Glyco_hydro_38_N_sf"/>
</dbReference>
<evidence type="ECO:0000313" key="11">
    <source>
        <dbReference type="Proteomes" id="UP000039865"/>
    </source>
</evidence>
<dbReference type="InterPro" id="IPR011013">
    <property type="entry name" value="Gal_mutarotase_sf_dom"/>
</dbReference>
<keyword evidence="3" id="KW-0479">Metal-binding</keyword>
<dbReference type="Pfam" id="PF01074">
    <property type="entry name" value="Glyco_hydro_38N"/>
    <property type="match status" value="1"/>
</dbReference>
<accession>A0A077ZP14</accession>
<evidence type="ECO:0000256" key="4">
    <source>
        <dbReference type="ARBA" id="ARBA00022801"/>
    </source>
</evidence>
<evidence type="ECO:0000256" key="5">
    <source>
        <dbReference type="ARBA" id="ARBA00022833"/>
    </source>
</evidence>
<protein>
    <submittedName>
        <fullName evidence="10">Glycosyl hydrolases family 38 protein</fullName>
    </submittedName>
</protein>
<proteinExistence type="inferred from homology"/>
<dbReference type="InterPro" id="IPR037094">
    <property type="entry name" value="Glyco_hydro_38_cen_sf"/>
</dbReference>
<dbReference type="InterPro" id="IPR028995">
    <property type="entry name" value="Glyco_hydro_57/38_cen_sf"/>
</dbReference>
<keyword evidence="6" id="KW-1015">Disulfide bond</keyword>
<comment type="similarity">
    <text evidence="2">Belongs to the glycosyl hydrolase 38 family.</text>
</comment>
<dbReference type="SUPFAM" id="SSF88688">
    <property type="entry name" value="Families 57/38 glycoside transferase middle domain"/>
    <property type="match status" value="1"/>
</dbReference>
<dbReference type="OrthoDB" id="2016903at2759"/>
<feature type="signal peptide" evidence="8">
    <location>
        <begin position="1"/>
        <end position="21"/>
    </location>
</feature>
<dbReference type="AlphaFoldDB" id="A0A077ZP14"/>
<dbReference type="Gene3D" id="3.20.110.10">
    <property type="entry name" value="Glycoside hydrolase 38, N terminal domain"/>
    <property type="match status" value="1"/>
</dbReference>
<dbReference type="Proteomes" id="UP000039865">
    <property type="component" value="Unassembled WGS sequence"/>
</dbReference>
<dbReference type="SUPFAM" id="SSF88713">
    <property type="entry name" value="Glycoside hydrolase/deacetylase"/>
    <property type="match status" value="1"/>
</dbReference>
<keyword evidence="4 10" id="KW-0378">Hydrolase</keyword>
<evidence type="ECO:0000256" key="1">
    <source>
        <dbReference type="ARBA" id="ARBA00001947"/>
    </source>
</evidence>
<name>A0A077ZP14_STYLE</name>
<gene>
    <name evidence="10" type="primary">Contig14219.g15152</name>
    <name evidence="10" type="ORF">STYLEM_600</name>
</gene>
<dbReference type="InterPro" id="IPR015341">
    <property type="entry name" value="Glyco_hydro_38_cen"/>
</dbReference>
<keyword evidence="11" id="KW-1185">Reference proteome</keyword>
<sequence>MNRYQLLQLSLVISGLIQVSAFKTNFDFHGNNNHKNNDKKEDQKVNEEPIQVHLIGHTHNDLGWLKTVDQSFTGTNEKQARGSIQMILDTTIHHLIKDPSKRFCYCEIKYFSMWWKYQNDEMKQKVKDIVKQGRLEFVNGGWVSHDEATTNYEDQINNMYIGHQFLKKELDYSPKVAWQVDVFGHSTSAQRLFPDMGLNAVYFERIDGQDLQNRIQNKNFEMQWRPMFNHVGKQSQIFSHVLKDGYCNENYFGFDSRDDSDNDTAFIDNPDYDTFNADWKSQEFMKIVQSFVQAQRHNHVMISFGCDFYFQNAWQTFKSMDKMIKYINAKYSNVSLFYSTPGYYSEKISQLDITWPTNYDDFFPYRQPSSLDDVWSGYYSTRPTHKKIVRDASTLLQAANRVYALKVIDQSASEQEIQVTMQAQYNLLDQLGIQQHHDAITGTSSLIVADDYMRRIVKSMNDNNIVYQKIISDLAFKSFGIDSNTWDQCTLNNQTYIECPVSAYQDQSFLVVAQNPANIEVQYQKIKLPSDKYDAQVWNTTTKQFDPVRSEIFCHEFTYKDSNQTVNNCEMIVENPISIDSLSLIKINFQNTKKSLEQKKQQNKLNKISYLGEDENGSLFQVTDLKGINRQFYFQLRYYQVESSSQTHSSSDVYKFQPKLDHQISIQYNTFTDQVTSNGEFCQEIFIRYLNKTSGDRYAEVKVRAYEKLPTIEFEVYMDEIPSDQGAQEITVNFKEKETNSKKKQLDNGQVFYTDSNGLEMQRRELNKKPNFQYKTNAVKAFNFFPVTSSIAIVDNQKKMQMTIMNDRAQGGSYDDKSKSIELLFNRRIYEFSGEVINSPLRGTFWVHLFDRTQEQSYQRQQQIQTEQAIQYFYTSQWKENLNVMSHAKINKEGRFAKFVNEDKRNITIKINLIPQEKNKILVRFYNLEDIFDYQSNSDLDKTLVYIDVQDYAKQLFREANSKLNDPNVQIIEKGLTGVQDMSDIIKNKNNLKGDDDSKITPPPTFEDPSKYKIALVAQQIRTFELTYTLKYNKIRDEIIQ</sequence>
<comment type="cofactor">
    <cofactor evidence="1">
        <name>Zn(2+)</name>
        <dbReference type="ChEBI" id="CHEBI:29105"/>
    </cofactor>
</comment>
<organism evidence="10 11">
    <name type="scientific">Stylonychia lemnae</name>
    <name type="common">Ciliate</name>
    <dbReference type="NCBI Taxonomy" id="5949"/>
    <lineage>
        <taxon>Eukaryota</taxon>
        <taxon>Sar</taxon>
        <taxon>Alveolata</taxon>
        <taxon>Ciliophora</taxon>
        <taxon>Intramacronucleata</taxon>
        <taxon>Spirotrichea</taxon>
        <taxon>Stichotrichia</taxon>
        <taxon>Sporadotrichida</taxon>
        <taxon>Oxytrichidae</taxon>
        <taxon>Stylonychinae</taxon>
        <taxon>Stylonychia</taxon>
    </lineage>
</organism>
<evidence type="ECO:0000256" key="8">
    <source>
        <dbReference type="SAM" id="SignalP"/>
    </source>
</evidence>
<dbReference type="InterPro" id="IPR011682">
    <property type="entry name" value="Glyco_hydro_38_C"/>
</dbReference>
<evidence type="ECO:0000256" key="6">
    <source>
        <dbReference type="ARBA" id="ARBA00023157"/>
    </source>
</evidence>
<keyword evidence="7" id="KW-0326">Glycosidase</keyword>
<dbReference type="SMART" id="SM00872">
    <property type="entry name" value="Alpha-mann_mid"/>
    <property type="match status" value="1"/>
</dbReference>
<feature type="domain" description="Glycoside hydrolase family 38 central" evidence="9">
    <location>
        <begin position="373"/>
        <end position="456"/>
    </location>
</feature>
<dbReference type="InterPro" id="IPR011330">
    <property type="entry name" value="Glyco_hydro/deAcase_b/a-brl"/>
</dbReference>
<evidence type="ECO:0000256" key="2">
    <source>
        <dbReference type="ARBA" id="ARBA00009792"/>
    </source>
</evidence>
<dbReference type="InterPro" id="IPR050843">
    <property type="entry name" value="Glycosyl_Hydrlase_38"/>
</dbReference>
<dbReference type="InterPro" id="IPR000602">
    <property type="entry name" value="Glyco_hydro_38_N"/>
</dbReference>
<dbReference type="PANTHER" id="PTHR11607">
    <property type="entry name" value="ALPHA-MANNOSIDASE"/>
    <property type="match status" value="1"/>
</dbReference>
<dbReference type="Pfam" id="PF07748">
    <property type="entry name" value="Glyco_hydro_38C"/>
    <property type="match status" value="1"/>
</dbReference>
<dbReference type="InParanoid" id="A0A077ZP14"/>
<dbReference type="Gene3D" id="2.70.98.30">
    <property type="entry name" value="Golgi alpha-mannosidase II, domain 4"/>
    <property type="match status" value="1"/>
</dbReference>
<dbReference type="Gene3D" id="1.20.1270.50">
    <property type="entry name" value="Glycoside hydrolase family 38, central domain"/>
    <property type="match status" value="2"/>
</dbReference>
<dbReference type="PANTHER" id="PTHR11607:SF3">
    <property type="entry name" value="LYSOSOMAL ALPHA-MANNOSIDASE"/>
    <property type="match status" value="1"/>
</dbReference>
<dbReference type="SUPFAM" id="SSF74650">
    <property type="entry name" value="Galactose mutarotase-like"/>
    <property type="match status" value="1"/>
</dbReference>
<evidence type="ECO:0000256" key="3">
    <source>
        <dbReference type="ARBA" id="ARBA00022723"/>
    </source>
</evidence>
<dbReference type="GO" id="GO:0004559">
    <property type="term" value="F:alpha-mannosidase activity"/>
    <property type="evidence" value="ECO:0007669"/>
    <property type="project" value="InterPro"/>
</dbReference>
<dbReference type="Pfam" id="PF09261">
    <property type="entry name" value="Alpha-mann_mid"/>
    <property type="match status" value="1"/>
</dbReference>
<evidence type="ECO:0000256" key="7">
    <source>
        <dbReference type="ARBA" id="ARBA00023295"/>
    </source>
</evidence>
<evidence type="ECO:0000259" key="9">
    <source>
        <dbReference type="SMART" id="SM00872"/>
    </source>
</evidence>
<keyword evidence="8" id="KW-0732">Signal</keyword>